<dbReference type="InterPro" id="IPR039753">
    <property type="entry name" value="RG7MT1"/>
</dbReference>
<dbReference type="GO" id="GO:0004482">
    <property type="term" value="F:mRNA 5'-cap (guanine-N7-)-methyltransferase activity"/>
    <property type="evidence" value="ECO:0007669"/>
    <property type="project" value="UniProtKB-EC"/>
</dbReference>
<name>A0A6C0IN82_9ZZZZ</name>
<dbReference type="EMBL" id="MN740207">
    <property type="protein sequence ID" value="QHT93337.1"/>
    <property type="molecule type" value="Genomic_DNA"/>
</dbReference>
<dbReference type="GO" id="GO:0004484">
    <property type="term" value="F:mRNA guanylyltransferase activity"/>
    <property type="evidence" value="ECO:0007669"/>
    <property type="project" value="InterPro"/>
</dbReference>
<dbReference type="EC" id="2.1.1.56" evidence="1"/>
<dbReference type="InterPro" id="IPR012340">
    <property type="entry name" value="NA-bd_OB-fold"/>
</dbReference>
<keyword evidence="2" id="KW-0489">Methyltransferase</keyword>
<protein>
    <recommendedName>
        <fullName evidence="1">mRNA (guanine-N(7))-methyltransferase</fullName>
        <ecNumber evidence="1">2.1.1.56</ecNumber>
    </recommendedName>
</protein>
<proteinExistence type="predicted"/>
<feature type="domain" description="MRNA cap 0 methyltransferase" evidence="7">
    <location>
        <begin position="780"/>
        <end position="1104"/>
    </location>
</feature>
<dbReference type="Pfam" id="PF03291">
    <property type="entry name" value="mRNA_G-N7_MeTrfase"/>
    <property type="match status" value="1"/>
</dbReference>
<sequence length="1184" mass="136204">MSMSRNNNYGRQKQHNKRQHGMHITSIKDAKEDTKKSQGELDKMCISFWNETPYVPVMGKQHELEIKFSTMRNSPRVTRTDYDNVLKQLLSLGFTSKNMRGEYMLRINNEYLDATSARHKMSNIRTEVSGFSAVQEYCKTNDIVKLLNDPLYSRSVSMQKKYKAPSSKENEGKEGFIESVDFRDFDFRASYNVEETFNTISRTGLVKSTVDNWNKSKKTFRYLNRITLTHEDYPVKVDISIVKSSKIIRGGMERTYTTTESNVFYANENYEIEIEVDNSMIGPNTKYTDIKAVMESLKKVAKFVMMGLQETKFPVSKSEYNNIKSQYLKLIQQDPEYNLESKHFVGPSSYTLQLSHIQEVDEENTEPNIRTGYTVTDKADGERRIMFITHTGHAYLINTNMKLLFTGAKTSNEKYFNTLLDGEIILHDKNGKYINLYAVFDVYFINKIDVRSHLFAEPNIKDVASKKDDKKSRFNLMNEVVNNLNLHSVVKDTNTPIRISVKTFHVGTDTYSIFSGCSTILKRIDDGLFEYNTDGLIFTPANLGVGSNIIGEAGPLRKITWEHSFKWKPSEFNTIDFMVTTVKNDRDEDVVNTMFEQGVNAATSSQYKEYKVLTLRCGFDEKVHGYINPCQDVLNDTIPSYRDERGENTTGYHAMQFIPTNPYQEDAGICNLMLAPDANGDNKMYTEEKDVIEDNTIVEFSYDSSRENGWNWVPLRVRYDKTSELRRGVKNFGNAYHVANSNWHSIHYPVTAQMIRTGQNIPEDTRDDDVYYKKTKGVSYTYSLRDFHNLYVKSKLINGVSDKKDTLIDFACGKGGDLPKWIKAKLSFVFGIDLSPDNIENRLDGACARYLNYKKTTKNIPNALFVIGNSEYNIRSGQAIETDKGKQITASVFGNNARDEKLGKGVVKSYAIGEEGFNISSCQFALHYFFKDKHVLHRFLANIAECTKIGGHFIGACYDGSKIFNLLKDKDLGQEVELYHKNKKIWGVKKLFPEDTFEDNVSSLGYTIKVFQESINNYIDEYLVNFDYFTRMMINYGFQVVNDRDAEDMGFPSGSASFETLYNRMNNDFKKNPRMTNDYGQASKMQSYEKTISFNNRYFIFKKISNVNVDNVLRNEKNNIEEDSIKQEIDKQVITEEKSEKTSEKKKTLSKSDTVTKTGKKTVIRRPKKLNQTITLMETSSESK</sequence>
<organism evidence="8">
    <name type="scientific">viral metagenome</name>
    <dbReference type="NCBI Taxonomy" id="1070528"/>
    <lineage>
        <taxon>unclassified sequences</taxon>
        <taxon>metagenomes</taxon>
        <taxon>organismal metagenomes</taxon>
    </lineage>
</organism>
<keyword evidence="3" id="KW-0808">Transferase</keyword>
<feature type="region of interest" description="Disordered" evidence="6">
    <location>
        <begin position="1"/>
        <end position="36"/>
    </location>
</feature>
<reference evidence="8" key="1">
    <citation type="journal article" date="2020" name="Nature">
        <title>Giant virus diversity and host interactions through global metagenomics.</title>
        <authorList>
            <person name="Schulz F."/>
            <person name="Roux S."/>
            <person name="Paez-Espino D."/>
            <person name="Jungbluth S."/>
            <person name="Walsh D.A."/>
            <person name="Denef V.J."/>
            <person name="McMahon K.D."/>
            <person name="Konstantinidis K.T."/>
            <person name="Eloe-Fadrosh E.A."/>
            <person name="Kyrpides N.C."/>
            <person name="Woyke T."/>
        </authorList>
    </citation>
    <scope>NUCLEOTIDE SEQUENCE</scope>
    <source>
        <strain evidence="8">GVMAG-M-3300024252-29</strain>
    </source>
</reference>
<evidence type="ECO:0000256" key="6">
    <source>
        <dbReference type="SAM" id="MobiDB-lite"/>
    </source>
</evidence>
<dbReference type="GO" id="GO:0005634">
    <property type="term" value="C:nucleus"/>
    <property type="evidence" value="ECO:0007669"/>
    <property type="project" value="TreeGrafter"/>
</dbReference>
<dbReference type="PANTHER" id="PTHR12189:SF2">
    <property type="entry name" value="MRNA CAP GUANINE-N7 METHYLTRANSFERASE"/>
    <property type="match status" value="1"/>
</dbReference>
<evidence type="ECO:0000256" key="5">
    <source>
        <dbReference type="ARBA" id="ARBA00022884"/>
    </source>
</evidence>
<keyword evidence="5" id="KW-0694">RNA-binding</keyword>
<dbReference type="InterPro" id="IPR004971">
    <property type="entry name" value="mRNA_G-N7_MeTrfase_dom"/>
</dbReference>
<dbReference type="GO" id="GO:0003723">
    <property type="term" value="F:RNA binding"/>
    <property type="evidence" value="ECO:0007669"/>
    <property type="project" value="UniProtKB-KW"/>
</dbReference>
<dbReference type="Gene3D" id="3.40.50.150">
    <property type="entry name" value="Vaccinia Virus protein VP39"/>
    <property type="match status" value="1"/>
</dbReference>
<dbReference type="InterPro" id="IPR001339">
    <property type="entry name" value="mRNA_cap_enzyme_adenylation"/>
</dbReference>
<feature type="region of interest" description="Disordered" evidence="6">
    <location>
        <begin position="1135"/>
        <end position="1161"/>
    </location>
</feature>
<dbReference type="SUPFAM" id="SSF56091">
    <property type="entry name" value="DNA ligase/mRNA capping enzyme, catalytic domain"/>
    <property type="match status" value="1"/>
</dbReference>
<evidence type="ECO:0000256" key="2">
    <source>
        <dbReference type="ARBA" id="ARBA00022603"/>
    </source>
</evidence>
<feature type="compositionally biased region" description="Basic residues" evidence="6">
    <location>
        <begin position="12"/>
        <end position="21"/>
    </location>
</feature>
<accession>A0A6C0IN82</accession>
<dbReference type="Gene3D" id="3.30.470.30">
    <property type="entry name" value="DNA ligase/mRNA capping enzyme"/>
    <property type="match status" value="1"/>
</dbReference>
<feature type="compositionally biased region" description="Basic and acidic residues" evidence="6">
    <location>
        <begin position="26"/>
        <end position="36"/>
    </location>
</feature>
<evidence type="ECO:0000256" key="1">
    <source>
        <dbReference type="ARBA" id="ARBA00011926"/>
    </source>
</evidence>
<dbReference type="AlphaFoldDB" id="A0A6C0IN82"/>
<evidence type="ECO:0000313" key="8">
    <source>
        <dbReference type="EMBL" id="QHT93337.1"/>
    </source>
</evidence>
<dbReference type="Pfam" id="PF01331">
    <property type="entry name" value="mRNA_cap_enzyme"/>
    <property type="match status" value="1"/>
</dbReference>
<dbReference type="Gene3D" id="2.40.50.140">
    <property type="entry name" value="Nucleic acid-binding proteins"/>
    <property type="match status" value="1"/>
</dbReference>
<feature type="compositionally biased region" description="Polar residues" evidence="6">
    <location>
        <begin position="1"/>
        <end position="11"/>
    </location>
</feature>
<feature type="compositionally biased region" description="Basic and acidic residues" evidence="6">
    <location>
        <begin position="1135"/>
        <end position="1147"/>
    </location>
</feature>
<evidence type="ECO:0000256" key="4">
    <source>
        <dbReference type="ARBA" id="ARBA00022691"/>
    </source>
</evidence>
<dbReference type="PROSITE" id="PS51562">
    <property type="entry name" value="RNA_CAP0_MT"/>
    <property type="match status" value="1"/>
</dbReference>
<evidence type="ECO:0000259" key="7">
    <source>
        <dbReference type="PROSITE" id="PS51562"/>
    </source>
</evidence>
<dbReference type="PANTHER" id="PTHR12189">
    <property type="entry name" value="MRNA GUANINE-7- METHYLTRANSFERASE"/>
    <property type="match status" value="1"/>
</dbReference>
<evidence type="ECO:0000256" key="3">
    <source>
        <dbReference type="ARBA" id="ARBA00022679"/>
    </source>
</evidence>
<keyword evidence="4" id="KW-0949">S-adenosyl-L-methionine</keyword>
<dbReference type="SUPFAM" id="SSF53335">
    <property type="entry name" value="S-adenosyl-L-methionine-dependent methyltransferases"/>
    <property type="match status" value="1"/>
</dbReference>
<dbReference type="InterPro" id="IPR029063">
    <property type="entry name" value="SAM-dependent_MTases_sf"/>
</dbReference>
<dbReference type="GO" id="GO:0005524">
    <property type="term" value="F:ATP binding"/>
    <property type="evidence" value="ECO:0007669"/>
    <property type="project" value="InterPro"/>
</dbReference>